<dbReference type="PANTHER" id="PTHR20836">
    <property type="entry name" value="DIHYDRODIPICOLINATE REDUCTASE"/>
    <property type="match status" value="1"/>
</dbReference>
<comment type="subcellular location">
    <subcellularLocation>
        <location evidence="13">Cytoplasm</location>
    </subcellularLocation>
</comment>
<feature type="binding site" evidence="13">
    <location>
        <begin position="163"/>
        <end position="164"/>
    </location>
    <ligand>
        <name>(S)-2,3,4,5-tetrahydrodipicolinate</name>
        <dbReference type="ChEBI" id="CHEBI:16845"/>
    </ligand>
</feature>
<comment type="catalytic activity">
    <reaction evidence="12 13">
        <text>(S)-2,3,4,5-tetrahydrodipicolinate + NAD(+) + H2O = (2S,4S)-4-hydroxy-2,3,4,5-tetrahydrodipicolinate + NADH + H(+)</text>
        <dbReference type="Rhea" id="RHEA:35323"/>
        <dbReference type="ChEBI" id="CHEBI:15377"/>
        <dbReference type="ChEBI" id="CHEBI:15378"/>
        <dbReference type="ChEBI" id="CHEBI:16845"/>
        <dbReference type="ChEBI" id="CHEBI:57540"/>
        <dbReference type="ChEBI" id="CHEBI:57945"/>
        <dbReference type="ChEBI" id="CHEBI:67139"/>
        <dbReference type="EC" id="1.17.1.8"/>
    </reaction>
</comment>
<comment type="caution">
    <text evidence="13">Was originally thought to be a dihydrodipicolinate reductase (DHDPR), catalyzing the conversion of dihydrodipicolinate to tetrahydrodipicolinate. However, it was shown in E.coli that the substrate of the enzymatic reaction is not dihydrodipicolinate (DHDP) but in fact (2S,4S)-4-hydroxy-2,3,4,5-tetrahydrodipicolinic acid (HTPA), the product released by the DapA-catalyzed reaction.</text>
</comment>
<protein>
    <recommendedName>
        <fullName evidence="10 13">4-hydroxy-tetrahydrodipicolinate reductase</fullName>
        <shortName evidence="13">HTPA reductase</shortName>
        <ecNumber evidence="10 13">1.17.1.8</ecNumber>
    </recommendedName>
</protein>
<feature type="binding site" evidence="13">
    <location>
        <position position="34"/>
    </location>
    <ligand>
        <name>NAD(+)</name>
        <dbReference type="ChEBI" id="CHEBI:57540"/>
    </ligand>
</feature>
<dbReference type="Pfam" id="PF01113">
    <property type="entry name" value="DapB_N"/>
    <property type="match status" value="1"/>
</dbReference>
<evidence type="ECO:0000256" key="11">
    <source>
        <dbReference type="ARBA" id="ARBA00049080"/>
    </source>
</evidence>
<gene>
    <name evidence="13" type="primary">dapB</name>
    <name evidence="16" type="ordered locus">Dtox_3169</name>
</gene>
<sequence length="266" mass="28389">MIKVVVAGAAGRMGQEVLRAVHKSEGMELVGAVDKFQEGVDVGTLIGTGELKVLITTNLEETLVTLKPDVLVDFTTPEIVFNDVKIALKCGVRPVVGTTGMGSAELAEIKELCVKAGVGCIVAPNFAIGALLMIKFAAEAVKYMPHVEIIELHHDKKLDAPSGTAIKTAELISQVRGDFQQGLAAEIEKIPGARGGEFDGGIRIHSIRLPGYVAHQEVIFGGVGQTLTIRHDSISRESFMPGVVLAVQKVMHINSLVYGLENILFE</sequence>
<name>C8W4M5_DESAS</name>
<evidence type="ECO:0000256" key="7">
    <source>
        <dbReference type="ARBA" id="ARBA00023027"/>
    </source>
</evidence>
<feature type="binding site" evidence="13">
    <location>
        <position position="35"/>
    </location>
    <ligand>
        <name>NADP(+)</name>
        <dbReference type="ChEBI" id="CHEBI:58349"/>
    </ligand>
</feature>
<feature type="domain" description="Dihydrodipicolinate reductase C-terminal" evidence="15">
    <location>
        <begin position="129"/>
        <end position="264"/>
    </location>
</feature>
<accession>C8W4M5</accession>
<keyword evidence="6 13" id="KW-0560">Oxidoreductase</keyword>
<feature type="binding site" evidence="13">
    <location>
        <begin position="123"/>
        <end position="126"/>
    </location>
    <ligand>
        <name>NAD(+)</name>
        <dbReference type="ChEBI" id="CHEBI:57540"/>
    </ligand>
</feature>
<dbReference type="HAMAP" id="MF_00102">
    <property type="entry name" value="DapB"/>
    <property type="match status" value="1"/>
</dbReference>
<dbReference type="eggNOG" id="COG0289">
    <property type="taxonomic scope" value="Bacteria"/>
</dbReference>
<keyword evidence="5 13" id="KW-0220">Diaminopimelate biosynthesis</keyword>
<comment type="catalytic activity">
    <reaction evidence="11 13">
        <text>(S)-2,3,4,5-tetrahydrodipicolinate + NADP(+) + H2O = (2S,4S)-4-hydroxy-2,3,4,5-tetrahydrodipicolinate + NADPH + H(+)</text>
        <dbReference type="Rhea" id="RHEA:35331"/>
        <dbReference type="ChEBI" id="CHEBI:15377"/>
        <dbReference type="ChEBI" id="CHEBI:15378"/>
        <dbReference type="ChEBI" id="CHEBI:16845"/>
        <dbReference type="ChEBI" id="CHEBI:57783"/>
        <dbReference type="ChEBI" id="CHEBI:58349"/>
        <dbReference type="ChEBI" id="CHEBI:67139"/>
        <dbReference type="EC" id="1.17.1.8"/>
    </reaction>
</comment>
<proteinExistence type="inferred from homology"/>
<keyword evidence="7 13" id="KW-0520">NAD</keyword>
<keyword evidence="3 13" id="KW-0028">Amino-acid biosynthesis</keyword>
<dbReference type="UniPathway" id="UPA00034">
    <property type="reaction ID" value="UER00018"/>
</dbReference>
<dbReference type="GO" id="GO:0016726">
    <property type="term" value="F:oxidoreductase activity, acting on CH or CH2 groups, NAD or NADP as acceptor"/>
    <property type="evidence" value="ECO:0007669"/>
    <property type="project" value="UniProtKB-UniRule"/>
</dbReference>
<dbReference type="InterPro" id="IPR023940">
    <property type="entry name" value="DHDPR_bac"/>
</dbReference>
<dbReference type="Gene3D" id="3.40.50.720">
    <property type="entry name" value="NAD(P)-binding Rossmann-like Domain"/>
    <property type="match status" value="1"/>
</dbReference>
<evidence type="ECO:0000256" key="4">
    <source>
        <dbReference type="ARBA" id="ARBA00022857"/>
    </source>
</evidence>
<dbReference type="STRING" id="485916.Dtox_3169"/>
<feature type="active site" description="Proton donor" evidence="13">
    <location>
        <position position="157"/>
    </location>
</feature>
<evidence type="ECO:0000256" key="2">
    <source>
        <dbReference type="ARBA" id="ARBA00022490"/>
    </source>
</evidence>
<feature type="binding site" evidence="13">
    <location>
        <begin position="8"/>
        <end position="13"/>
    </location>
    <ligand>
        <name>NAD(+)</name>
        <dbReference type="ChEBI" id="CHEBI:57540"/>
    </ligand>
</feature>
<comment type="similarity">
    <text evidence="1 13">Belongs to the DapB family.</text>
</comment>
<dbReference type="InterPro" id="IPR022663">
    <property type="entry name" value="DapB_C"/>
</dbReference>
<evidence type="ECO:0000256" key="3">
    <source>
        <dbReference type="ARBA" id="ARBA00022605"/>
    </source>
</evidence>
<evidence type="ECO:0000256" key="9">
    <source>
        <dbReference type="ARBA" id="ARBA00037922"/>
    </source>
</evidence>
<dbReference type="FunFam" id="3.30.360.10:FF:000009">
    <property type="entry name" value="4-hydroxy-tetrahydrodipicolinate reductase"/>
    <property type="match status" value="1"/>
</dbReference>
<dbReference type="Pfam" id="PF05173">
    <property type="entry name" value="DapB_C"/>
    <property type="match status" value="1"/>
</dbReference>
<evidence type="ECO:0000259" key="15">
    <source>
        <dbReference type="Pfam" id="PF05173"/>
    </source>
</evidence>
<dbReference type="PANTHER" id="PTHR20836:SF0">
    <property type="entry name" value="4-HYDROXY-TETRAHYDRODIPICOLINATE REDUCTASE 1, CHLOROPLASTIC-RELATED"/>
    <property type="match status" value="1"/>
</dbReference>
<dbReference type="InterPro" id="IPR022664">
    <property type="entry name" value="DapB_N_CS"/>
</dbReference>
<feature type="active site" description="Proton donor/acceptor" evidence="13">
    <location>
        <position position="153"/>
    </location>
</feature>
<dbReference type="HOGENOM" id="CLU_047479_0_1_9"/>
<dbReference type="CDD" id="cd02274">
    <property type="entry name" value="DHDPR_N"/>
    <property type="match status" value="1"/>
</dbReference>
<dbReference type="AlphaFoldDB" id="C8W4M5"/>
<evidence type="ECO:0000256" key="13">
    <source>
        <dbReference type="HAMAP-Rule" id="MF_00102"/>
    </source>
</evidence>
<dbReference type="PIRSF" id="PIRSF000161">
    <property type="entry name" value="DHPR"/>
    <property type="match status" value="1"/>
</dbReference>
<feature type="binding site" evidence="13">
    <location>
        <begin position="97"/>
        <end position="99"/>
    </location>
    <ligand>
        <name>NAD(+)</name>
        <dbReference type="ChEBI" id="CHEBI:57540"/>
    </ligand>
</feature>
<evidence type="ECO:0000256" key="8">
    <source>
        <dbReference type="ARBA" id="ARBA00023154"/>
    </source>
</evidence>
<reference evidence="16 17" key="1">
    <citation type="journal article" date="2009" name="Stand. Genomic Sci.">
        <title>Complete genome sequence of Desulfotomaculum acetoxidans type strain (5575).</title>
        <authorList>
            <person name="Spring S."/>
            <person name="Lapidus A."/>
            <person name="Schroder M."/>
            <person name="Gleim D."/>
            <person name="Sims D."/>
            <person name="Meincke L."/>
            <person name="Glavina Del Rio T."/>
            <person name="Tice H."/>
            <person name="Copeland A."/>
            <person name="Cheng J.F."/>
            <person name="Lucas S."/>
            <person name="Chen F."/>
            <person name="Nolan M."/>
            <person name="Bruce D."/>
            <person name="Goodwin L."/>
            <person name="Pitluck S."/>
            <person name="Ivanova N."/>
            <person name="Mavromatis K."/>
            <person name="Mikhailova N."/>
            <person name="Pati A."/>
            <person name="Chen A."/>
            <person name="Palaniappan K."/>
            <person name="Land M."/>
            <person name="Hauser L."/>
            <person name="Chang Y.J."/>
            <person name="Jeffries C.D."/>
            <person name="Chain P."/>
            <person name="Saunders E."/>
            <person name="Brettin T."/>
            <person name="Detter J.C."/>
            <person name="Goker M."/>
            <person name="Bristow J."/>
            <person name="Eisen J.A."/>
            <person name="Markowitz V."/>
            <person name="Hugenholtz P."/>
            <person name="Kyrpides N.C."/>
            <person name="Klenk H.P."/>
            <person name="Han C."/>
        </authorList>
    </citation>
    <scope>NUCLEOTIDE SEQUENCE [LARGE SCALE GENOMIC DNA]</scope>
    <source>
        <strain evidence="17">ATCC 49208 / DSM 771 / VKM B-1644</strain>
    </source>
</reference>
<dbReference type="RefSeq" id="WP_015758603.1">
    <property type="nucleotide sequence ID" value="NC_013216.1"/>
</dbReference>
<dbReference type="GO" id="GO:0008839">
    <property type="term" value="F:4-hydroxy-tetrahydrodipicolinate reductase"/>
    <property type="evidence" value="ECO:0007669"/>
    <property type="project" value="UniProtKB-UniRule"/>
</dbReference>
<keyword evidence="4 13" id="KW-0521">NADP</keyword>
<dbReference type="GO" id="GO:0019877">
    <property type="term" value="P:diaminopimelate biosynthetic process"/>
    <property type="evidence" value="ECO:0007669"/>
    <property type="project" value="UniProtKB-UniRule"/>
</dbReference>
<dbReference type="Proteomes" id="UP000002217">
    <property type="component" value="Chromosome"/>
</dbReference>
<evidence type="ECO:0000256" key="1">
    <source>
        <dbReference type="ARBA" id="ARBA00006642"/>
    </source>
</evidence>
<keyword evidence="2 13" id="KW-0963">Cytoplasm</keyword>
<dbReference type="GO" id="GO:0005829">
    <property type="term" value="C:cytosol"/>
    <property type="evidence" value="ECO:0007669"/>
    <property type="project" value="TreeGrafter"/>
</dbReference>
<evidence type="ECO:0000256" key="6">
    <source>
        <dbReference type="ARBA" id="ARBA00023002"/>
    </source>
</evidence>
<dbReference type="Gene3D" id="3.30.360.10">
    <property type="entry name" value="Dihydrodipicolinate Reductase, domain 2"/>
    <property type="match status" value="1"/>
</dbReference>
<evidence type="ECO:0000256" key="5">
    <source>
        <dbReference type="ARBA" id="ARBA00022915"/>
    </source>
</evidence>
<comment type="pathway">
    <text evidence="9 13">Amino-acid biosynthesis; L-lysine biosynthesis via DAP pathway; (S)-tetrahydrodipicolinate from L-aspartate: step 4/4.</text>
</comment>
<evidence type="ECO:0000256" key="12">
    <source>
        <dbReference type="ARBA" id="ARBA00049396"/>
    </source>
</evidence>
<evidence type="ECO:0000259" key="14">
    <source>
        <dbReference type="Pfam" id="PF01113"/>
    </source>
</evidence>
<comment type="function">
    <text evidence="13">Catalyzes the conversion of 4-hydroxy-tetrahydrodipicolinate (HTPA) to tetrahydrodipicolinate.</text>
</comment>
<keyword evidence="17" id="KW-1185">Reference proteome</keyword>
<dbReference type="GO" id="GO:0051287">
    <property type="term" value="F:NAD binding"/>
    <property type="evidence" value="ECO:0007669"/>
    <property type="project" value="UniProtKB-UniRule"/>
</dbReference>
<dbReference type="InterPro" id="IPR000846">
    <property type="entry name" value="DapB_N"/>
</dbReference>
<dbReference type="GO" id="GO:0009089">
    <property type="term" value="P:lysine biosynthetic process via diaminopimelate"/>
    <property type="evidence" value="ECO:0007669"/>
    <property type="project" value="UniProtKB-UniRule"/>
</dbReference>
<evidence type="ECO:0000313" key="16">
    <source>
        <dbReference type="EMBL" id="ACV63911.1"/>
    </source>
</evidence>
<dbReference type="EC" id="1.17.1.8" evidence="10 13"/>
<dbReference type="SUPFAM" id="SSF55347">
    <property type="entry name" value="Glyceraldehyde-3-phosphate dehydrogenase-like, C-terminal domain"/>
    <property type="match status" value="1"/>
</dbReference>
<comment type="subunit">
    <text evidence="13">Homotetramer.</text>
</comment>
<dbReference type="EMBL" id="CP001720">
    <property type="protein sequence ID" value="ACV63911.1"/>
    <property type="molecule type" value="Genomic_DNA"/>
</dbReference>
<dbReference type="GO" id="GO:0050661">
    <property type="term" value="F:NADP binding"/>
    <property type="evidence" value="ECO:0007669"/>
    <property type="project" value="UniProtKB-UniRule"/>
</dbReference>
<dbReference type="KEGG" id="dae:Dtox_3169"/>
<keyword evidence="8 13" id="KW-0457">Lysine biosynthesis</keyword>
<feature type="domain" description="Dihydrodipicolinate reductase N-terminal" evidence="14">
    <location>
        <begin position="2"/>
        <end position="126"/>
    </location>
</feature>
<dbReference type="SUPFAM" id="SSF51735">
    <property type="entry name" value="NAD(P)-binding Rossmann-fold domains"/>
    <property type="match status" value="1"/>
</dbReference>
<organism evidence="16 17">
    <name type="scientific">Desulfofarcimen acetoxidans (strain ATCC 49208 / DSM 771 / KCTC 5769 / VKM B-1644 / 5575)</name>
    <name type="common">Desulfotomaculum acetoxidans</name>
    <dbReference type="NCBI Taxonomy" id="485916"/>
    <lineage>
        <taxon>Bacteria</taxon>
        <taxon>Bacillati</taxon>
        <taxon>Bacillota</taxon>
        <taxon>Clostridia</taxon>
        <taxon>Eubacteriales</taxon>
        <taxon>Peptococcaceae</taxon>
        <taxon>Desulfofarcimen</taxon>
    </lineage>
</organism>
<dbReference type="InterPro" id="IPR036291">
    <property type="entry name" value="NAD(P)-bd_dom_sf"/>
</dbReference>
<dbReference type="OrthoDB" id="9790352at2"/>
<feature type="binding site" evidence="13">
    <location>
        <position position="154"/>
    </location>
    <ligand>
        <name>(S)-2,3,4,5-tetrahydrodipicolinate</name>
        <dbReference type="ChEBI" id="CHEBI:16845"/>
    </ligand>
</feature>
<evidence type="ECO:0000256" key="10">
    <source>
        <dbReference type="ARBA" id="ARBA00038983"/>
    </source>
</evidence>
<dbReference type="PROSITE" id="PS01298">
    <property type="entry name" value="DAPB"/>
    <property type="match status" value="1"/>
</dbReference>
<evidence type="ECO:0000313" key="17">
    <source>
        <dbReference type="Proteomes" id="UP000002217"/>
    </source>
</evidence>
<dbReference type="NCBIfam" id="TIGR00036">
    <property type="entry name" value="dapB"/>
    <property type="match status" value="1"/>
</dbReference>